<sequence>MKKFIYALLIAALPGLTIAAGGVQLDKAPIDLHDKASLQRGAQLFANYCLSCHSAQYMRFNRMARDLEMSDEQVRENLMFTTDKVGETMNVAMSADQAETWFGTAPPDLSVLARARGADYLYTYFRTFYVDDSRPFGVNNAVFPDVGMPHVLWELEGLKKPILEKVVHGGEETEVITGYQQVTEGSMTEAEYDRAAADLTNFMVYMAEPIRTERERLGWWVLGFLGVFFVFAYLLKKEYWRDVH</sequence>
<dbReference type="PANTHER" id="PTHR10266">
    <property type="entry name" value="CYTOCHROME C1"/>
    <property type="match status" value="1"/>
</dbReference>
<keyword evidence="4 8" id="KW-0479">Metal-binding</keyword>
<evidence type="ECO:0000313" key="13">
    <source>
        <dbReference type="Proteomes" id="UP000199648"/>
    </source>
</evidence>
<reference evidence="12 13" key="1">
    <citation type="submission" date="2016-10" db="EMBL/GenBank/DDBJ databases">
        <authorList>
            <person name="de Groot N.N."/>
        </authorList>
    </citation>
    <scope>NUCLEOTIDE SEQUENCE [LARGE SCALE GENOMIC DNA]</scope>
    <source>
        <strain evidence="12 13">HLD2</strain>
    </source>
</reference>
<feature type="binding site" description="covalent" evidence="8">
    <location>
        <position position="53"/>
    </location>
    <ligand>
        <name>heme c</name>
        <dbReference type="ChEBI" id="CHEBI:61717"/>
    </ligand>
</feature>
<dbReference type="Pfam" id="PF02167">
    <property type="entry name" value="Cytochrom_C1"/>
    <property type="match status" value="1"/>
</dbReference>
<keyword evidence="6 8" id="KW-0408">Iron</keyword>
<evidence type="ECO:0000313" key="12">
    <source>
        <dbReference type="EMBL" id="SCZ50519.1"/>
    </source>
</evidence>
<evidence type="ECO:0000256" key="5">
    <source>
        <dbReference type="ARBA" id="ARBA00022989"/>
    </source>
</evidence>
<dbReference type="STRING" id="415747.SAMN03097708_00435"/>
<evidence type="ECO:0000256" key="6">
    <source>
        <dbReference type="ARBA" id="ARBA00023004"/>
    </source>
</evidence>
<dbReference type="PRINTS" id="PR00603">
    <property type="entry name" value="CYTOCHROMEC1"/>
</dbReference>
<protein>
    <submittedName>
        <fullName evidence="12">Ubiquinol-cytochrome c reductase cytochrome c1 subunit</fullName>
    </submittedName>
</protein>
<evidence type="ECO:0000256" key="9">
    <source>
        <dbReference type="SAM" id="Phobius"/>
    </source>
</evidence>
<keyword evidence="7 9" id="KW-0472">Membrane</keyword>
<evidence type="ECO:0000259" key="11">
    <source>
        <dbReference type="PROSITE" id="PS51007"/>
    </source>
</evidence>
<dbReference type="SUPFAM" id="SSF46626">
    <property type="entry name" value="Cytochrome c"/>
    <property type="match status" value="1"/>
</dbReference>
<feature type="domain" description="Cytochrome c" evidence="11">
    <location>
        <begin position="36"/>
        <end position="210"/>
    </location>
</feature>
<gene>
    <name evidence="12" type="ORF">SAMN03097708_00435</name>
</gene>
<dbReference type="GO" id="GO:0009055">
    <property type="term" value="F:electron transfer activity"/>
    <property type="evidence" value="ECO:0007669"/>
    <property type="project" value="InterPro"/>
</dbReference>
<organism evidence="12 13">
    <name type="scientific">Thiohalomonas denitrificans</name>
    <dbReference type="NCBI Taxonomy" id="415747"/>
    <lineage>
        <taxon>Bacteria</taxon>
        <taxon>Pseudomonadati</taxon>
        <taxon>Pseudomonadota</taxon>
        <taxon>Gammaproteobacteria</taxon>
        <taxon>Thiohalomonadales</taxon>
        <taxon>Thiohalomonadaceae</taxon>
        <taxon>Thiohalomonas</taxon>
    </lineage>
</organism>
<evidence type="ECO:0000256" key="2">
    <source>
        <dbReference type="ARBA" id="ARBA00022617"/>
    </source>
</evidence>
<dbReference type="InterPro" id="IPR036909">
    <property type="entry name" value="Cyt_c-like_dom_sf"/>
</dbReference>
<keyword evidence="2 8" id="KW-0349">Heme</keyword>
<dbReference type="InterPro" id="IPR002326">
    <property type="entry name" value="Cyt_c1"/>
</dbReference>
<evidence type="ECO:0000256" key="4">
    <source>
        <dbReference type="ARBA" id="ARBA00022723"/>
    </source>
</evidence>
<dbReference type="GO" id="GO:0016020">
    <property type="term" value="C:membrane"/>
    <property type="evidence" value="ECO:0007669"/>
    <property type="project" value="UniProtKB-SubCell"/>
</dbReference>
<evidence type="ECO:0000256" key="7">
    <source>
        <dbReference type="ARBA" id="ARBA00023136"/>
    </source>
</evidence>
<dbReference type="RefSeq" id="WP_092992110.1">
    <property type="nucleotide sequence ID" value="NZ_FMWD01000001.1"/>
</dbReference>
<keyword evidence="10" id="KW-0732">Signal</keyword>
<evidence type="ECO:0000256" key="10">
    <source>
        <dbReference type="SAM" id="SignalP"/>
    </source>
</evidence>
<name>A0A1G5PN90_9GAMM</name>
<keyword evidence="3 9" id="KW-0812">Transmembrane</keyword>
<dbReference type="GO" id="GO:0020037">
    <property type="term" value="F:heme binding"/>
    <property type="evidence" value="ECO:0007669"/>
    <property type="project" value="InterPro"/>
</dbReference>
<feature type="binding site" description="covalent" evidence="8">
    <location>
        <position position="49"/>
    </location>
    <ligand>
        <name>heme c</name>
        <dbReference type="ChEBI" id="CHEBI:61717"/>
    </ligand>
</feature>
<dbReference type="PANTHER" id="PTHR10266:SF3">
    <property type="entry name" value="CYTOCHROME C1, HEME PROTEIN, MITOCHONDRIAL"/>
    <property type="match status" value="1"/>
</dbReference>
<feature type="binding site" description="covalent" evidence="8">
    <location>
        <position position="52"/>
    </location>
    <ligand>
        <name>heme c</name>
        <dbReference type="ChEBI" id="CHEBI:61717"/>
    </ligand>
</feature>
<dbReference type="Gene3D" id="1.10.760.10">
    <property type="entry name" value="Cytochrome c-like domain"/>
    <property type="match status" value="1"/>
</dbReference>
<dbReference type="OrthoDB" id="9798864at2"/>
<dbReference type="Proteomes" id="UP000199648">
    <property type="component" value="Unassembled WGS sequence"/>
</dbReference>
<evidence type="ECO:0000256" key="8">
    <source>
        <dbReference type="PIRSR" id="PIRSR602326-1"/>
    </source>
</evidence>
<keyword evidence="13" id="KW-1185">Reference proteome</keyword>
<proteinExistence type="predicted"/>
<evidence type="ECO:0000256" key="1">
    <source>
        <dbReference type="ARBA" id="ARBA00004370"/>
    </source>
</evidence>
<dbReference type="InterPro" id="IPR009056">
    <property type="entry name" value="Cyt_c-like_dom"/>
</dbReference>
<accession>A0A1G5PN90</accession>
<keyword evidence="5 9" id="KW-1133">Transmembrane helix</keyword>
<evidence type="ECO:0000256" key="3">
    <source>
        <dbReference type="ARBA" id="ARBA00022692"/>
    </source>
</evidence>
<dbReference type="PROSITE" id="PS51007">
    <property type="entry name" value="CYTC"/>
    <property type="match status" value="1"/>
</dbReference>
<dbReference type="GO" id="GO:0046872">
    <property type="term" value="F:metal ion binding"/>
    <property type="evidence" value="ECO:0007669"/>
    <property type="project" value="UniProtKB-KW"/>
</dbReference>
<feature type="chain" id="PRO_5011648798" evidence="10">
    <location>
        <begin position="20"/>
        <end position="244"/>
    </location>
</feature>
<dbReference type="AlphaFoldDB" id="A0A1G5PN90"/>
<comment type="cofactor">
    <cofactor evidence="8">
        <name>heme c</name>
        <dbReference type="ChEBI" id="CHEBI:61717"/>
    </cofactor>
    <text evidence="8">Binds 1 heme c group covalently per subunit.</text>
</comment>
<feature type="transmembrane region" description="Helical" evidence="9">
    <location>
        <begin position="217"/>
        <end position="235"/>
    </location>
</feature>
<comment type="subcellular location">
    <subcellularLocation>
        <location evidence="1">Membrane</location>
    </subcellularLocation>
</comment>
<dbReference type="EMBL" id="FMWD01000001">
    <property type="protein sequence ID" value="SCZ50519.1"/>
    <property type="molecule type" value="Genomic_DNA"/>
</dbReference>
<feature type="signal peptide" evidence="10">
    <location>
        <begin position="1"/>
        <end position="19"/>
    </location>
</feature>